<gene>
    <name evidence="6" type="ORF">ABDJ85_11860</name>
</gene>
<comment type="caution">
    <text evidence="6">The sequence shown here is derived from an EMBL/GenBank/DDBJ whole genome shotgun (WGS) entry which is preliminary data.</text>
</comment>
<evidence type="ECO:0000256" key="2">
    <source>
        <dbReference type="ARBA" id="ARBA00023125"/>
    </source>
</evidence>
<keyword evidence="2 4" id="KW-0238">DNA-binding</keyword>
<protein>
    <submittedName>
        <fullName evidence="6">TetR/AcrR family transcriptional regulator</fullName>
    </submittedName>
</protein>
<evidence type="ECO:0000256" key="3">
    <source>
        <dbReference type="ARBA" id="ARBA00023163"/>
    </source>
</evidence>
<evidence type="ECO:0000256" key="4">
    <source>
        <dbReference type="PROSITE-ProRule" id="PRU00335"/>
    </source>
</evidence>
<feature type="DNA-binding region" description="H-T-H motif" evidence="4">
    <location>
        <begin position="29"/>
        <end position="48"/>
    </location>
</feature>
<evidence type="ECO:0000313" key="6">
    <source>
        <dbReference type="EMBL" id="MEO3692168.1"/>
    </source>
</evidence>
<dbReference type="EMBL" id="JBDPZD010000003">
    <property type="protein sequence ID" value="MEO3692168.1"/>
    <property type="molecule type" value="Genomic_DNA"/>
</dbReference>
<keyword evidence="1" id="KW-0805">Transcription regulation</keyword>
<dbReference type="Proteomes" id="UP001495147">
    <property type="component" value="Unassembled WGS sequence"/>
</dbReference>
<evidence type="ECO:0000313" key="7">
    <source>
        <dbReference type="Proteomes" id="UP001495147"/>
    </source>
</evidence>
<dbReference type="InterPro" id="IPR009057">
    <property type="entry name" value="Homeodomain-like_sf"/>
</dbReference>
<name>A0ABV0G358_9BURK</name>
<dbReference type="PANTHER" id="PTHR30055:SF234">
    <property type="entry name" value="HTH-TYPE TRANSCRIPTIONAL REGULATOR BETI"/>
    <property type="match status" value="1"/>
</dbReference>
<dbReference type="Gene3D" id="1.10.357.10">
    <property type="entry name" value="Tetracycline Repressor, domain 2"/>
    <property type="match status" value="1"/>
</dbReference>
<sequence>MPRPSQAQDQALLDAGAVLYPKLGCAALSVRKVAEAAGVNPAMVHYHFGSKDAFLTAVLQQVYEGMFSRLQAASEPGPGAEGDVMTRLARTLFALGSFVREHRPLIGRLWGDAMAGQGVVVDFVKANVPRHLGLLMTLLAEAEQAGRLRPEPMLTRLSFIAGAVLAPMLMLGGAREMGVLPAMLAPLLDAQVMSDEALQRRIDWALDALKDSR</sequence>
<dbReference type="InterPro" id="IPR001647">
    <property type="entry name" value="HTH_TetR"/>
</dbReference>
<dbReference type="RefSeq" id="WP_347704994.1">
    <property type="nucleotide sequence ID" value="NZ_JBDPZD010000003.1"/>
</dbReference>
<dbReference type="PROSITE" id="PS50977">
    <property type="entry name" value="HTH_TETR_2"/>
    <property type="match status" value="1"/>
</dbReference>
<dbReference type="PRINTS" id="PR00455">
    <property type="entry name" value="HTHTETR"/>
</dbReference>
<keyword evidence="3" id="KW-0804">Transcription</keyword>
<organism evidence="6 7">
    <name type="scientific">Roseateles paludis</name>
    <dbReference type="NCBI Taxonomy" id="3145238"/>
    <lineage>
        <taxon>Bacteria</taxon>
        <taxon>Pseudomonadati</taxon>
        <taxon>Pseudomonadota</taxon>
        <taxon>Betaproteobacteria</taxon>
        <taxon>Burkholderiales</taxon>
        <taxon>Sphaerotilaceae</taxon>
        <taxon>Roseateles</taxon>
    </lineage>
</organism>
<reference evidence="6 7" key="1">
    <citation type="submission" date="2024-05" db="EMBL/GenBank/DDBJ databases">
        <title>Roseateles sp. DJS-2-20 16S ribosomal RNA gene Genome sequencing and assembly.</title>
        <authorList>
            <person name="Woo H."/>
        </authorList>
    </citation>
    <scope>NUCLEOTIDE SEQUENCE [LARGE SCALE GENOMIC DNA]</scope>
    <source>
        <strain evidence="6 7">DJS-2-20</strain>
    </source>
</reference>
<proteinExistence type="predicted"/>
<feature type="domain" description="HTH tetR-type" evidence="5">
    <location>
        <begin position="6"/>
        <end position="66"/>
    </location>
</feature>
<evidence type="ECO:0000259" key="5">
    <source>
        <dbReference type="PROSITE" id="PS50977"/>
    </source>
</evidence>
<dbReference type="PANTHER" id="PTHR30055">
    <property type="entry name" value="HTH-TYPE TRANSCRIPTIONAL REGULATOR RUTR"/>
    <property type="match status" value="1"/>
</dbReference>
<accession>A0ABV0G358</accession>
<evidence type="ECO:0000256" key="1">
    <source>
        <dbReference type="ARBA" id="ARBA00023015"/>
    </source>
</evidence>
<dbReference type="Pfam" id="PF00440">
    <property type="entry name" value="TetR_N"/>
    <property type="match status" value="1"/>
</dbReference>
<keyword evidence="7" id="KW-1185">Reference proteome</keyword>
<dbReference type="SUPFAM" id="SSF46689">
    <property type="entry name" value="Homeodomain-like"/>
    <property type="match status" value="1"/>
</dbReference>
<dbReference type="InterPro" id="IPR050109">
    <property type="entry name" value="HTH-type_TetR-like_transc_reg"/>
</dbReference>